<dbReference type="PRINTS" id="PR00046">
    <property type="entry name" value="SIGMA70FCT"/>
</dbReference>
<keyword evidence="4 5" id="KW-0804">Transcription</keyword>
<protein>
    <recommendedName>
        <fullName evidence="5">RNA polymerase sigma factor</fullName>
    </recommendedName>
</protein>
<dbReference type="InterPro" id="IPR007627">
    <property type="entry name" value="RNA_pol_sigma70_r2"/>
</dbReference>
<evidence type="ECO:0000313" key="9">
    <source>
        <dbReference type="Proteomes" id="UP000886893"/>
    </source>
</evidence>
<dbReference type="PROSITE" id="PS00716">
    <property type="entry name" value="SIGMA70_2"/>
    <property type="match status" value="1"/>
</dbReference>
<dbReference type="Gene3D" id="1.20.120.1810">
    <property type="match status" value="1"/>
</dbReference>
<evidence type="ECO:0000256" key="1">
    <source>
        <dbReference type="ARBA" id="ARBA00023015"/>
    </source>
</evidence>
<dbReference type="InterPro" id="IPR013325">
    <property type="entry name" value="RNA_pol_sigma_r2"/>
</dbReference>
<dbReference type="Gene3D" id="1.20.140.160">
    <property type="match status" value="1"/>
</dbReference>
<dbReference type="Pfam" id="PF04545">
    <property type="entry name" value="Sigma70_r4"/>
    <property type="match status" value="1"/>
</dbReference>
<keyword evidence="3 5" id="KW-0238">DNA-binding</keyword>
<dbReference type="InterPro" id="IPR013324">
    <property type="entry name" value="RNA_pol_sigma_r3/r4-like"/>
</dbReference>
<evidence type="ECO:0000259" key="7">
    <source>
        <dbReference type="PROSITE" id="PS00716"/>
    </source>
</evidence>
<dbReference type="GO" id="GO:0016987">
    <property type="term" value="F:sigma factor activity"/>
    <property type="evidence" value="ECO:0007669"/>
    <property type="project" value="UniProtKB-KW"/>
</dbReference>
<evidence type="ECO:0000256" key="5">
    <source>
        <dbReference type="RuleBase" id="RU362124"/>
    </source>
</evidence>
<evidence type="ECO:0000313" key="8">
    <source>
        <dbReference type="EMBL" id="HIT17801.1"/>
    </source>
</evidence>
<keyword evidence="2 5" id="KW-0731">Sigma factor</keyword>
<evidence type="ECO:0000259" key="6">
    <source>
        <dbReference type="PROSITE" id="PS00715"/>
    </source>
</evidence>
<dbReference type="PROSITE" id="PS00715">
    <property type="entry name" value="SIGMA70_1"/>
    <property type="match status" value="1"/>
</dbReference>
<dbReference type="PANTHER" id="PTHR30385:SF4">
    <property type="entry name" value="RNA POLYMERASE SIGMA-E FACTOR"/>
    <property type="match status" value="1"/>
</dbReference>
<dbReference type="Pfam" id="PF04542">
    <property type="entry name" value="Sigma70_r2"/>
    <property type="match status" value="1"/>
</dbReference>
<feature type="domain" description="RNA polymerase sigma-70" evidence="6">
    <location>
        <begin position="48"/>
        <end position="61"/>
    </location>
</feature>
<accession>A0A9D1KBW7</accession>
<comment type="similarity">
    <text evidence="5">Belongs to the sigma-70 factor family.</text>
</comment>
<gene>
    <name evidence="8" type="ORF">IAD04_05465</name>
</gene>
<feature type="domain" description="RNA polymerase sigma-70" evidence="7">
    <location>
        <begin position="207"/>
        <end position="233"/>
    </location>
</feature>
<dbReference type="Proteomes" id="UP000886893">
    <property type="component" value="Unassembled WGS sequence"/>
</dbReference>
<sequence>MRDEQFESLIKRAQNGEQEAKDLLVQNNLSLVWSIVHRFNNLTYDKEDIFQIGCIGLIKAIQKFDLNYQVQFSTYAVPIILGEIKRHFRDDGAIKVSRSLKELNSKIAQISEQFLIEHQRNITINELSQILQLPVHEIVLAMDSKYYPTSLSEPIYEKDGSSICVEDRIEDVQHFSVVDKITLQEELKKLSKKEQLLIQLRYYDELNQEEIAKIFHVSQVQISRMEKKIIEKLKKQFI</sequence>
<reference evidence="8" key="1">
    <citation type="submission" date="2020-10" db="EMBL/GenBank/DDBJ databases">
        <authorList>
            <person name="Gilroy R."/>
        </authorList>
    </citation>
    <scope>NUCLEOTIDE SEQUENCE</scope>
    <source>
        <strain evidence="8">14508</strain>
    </source>
</reference>
<dbReference type="InterPro" id="IPR007630">
    <property type="entry name" value="RNA_pol_sigma70_r4"/>
</dbReference>
<keyword evidence="1 5" id="KW-0805">Transcription regulation</keyword>
<reference evidence="8" key="2">
    <citation type="journal article" date="2021" name="PeerJ">
        <title>Extensive microbial diversity within the chicken gut microbiome revealed by metagenomics and culture.</title>
        <authorList>
            <person name="Gilroy R."/>
            <person name="Ravi A."/>
            <person name="Getino M."/>
            <person name="Pursley I."/>
            <person name="Horton D.L."/>
            <person name="Alikhan N.F."/>
            <person name="Baker D."/>
            <person name="Gharbi K."/>
            <person name="Hall N."/>
            <person name="Watson M."/>
            <person name="Adriaenssens E.M."/>
            <person name="Foster-Nyarko E."/>
            <person name="Jarju S."/>
            <person name="Secka A."/>
            <person name="Antonio M."/>
            <person name="Oren A."/>
            <person name="Chaudhuri R.R."/>
            <person name="La Ragione R."/>
            <person name="Hildebrand F."/>
            <person name="Pallen M.J."/>
        </authorList>
    </citation>
    <scope>NUCLEOTIDE SEQUENCE</scope>
    <source>
        <strain evidence="8">14508</strain>
    </source>
</reference>
<dbReference type="EMBL" id="DVKI01000172">
    <property type="protein sequence ID" value="HIT17801.1"/>
    <property type="molecule type" value="Genomic_DNA"/>
</dbReference>
<dbReference type="GO" id="GO:0006352">
    <property type="term" value="P:DNA-templated transcription initiation"/>
    <property type="evidence" value="ECO:0007669"/>
    <property type="project" value="InterPro"/>
</dbReference>
<evidence type="ECO:0000256" key="3">
    <source>
        <dbReference type="ARBA" id="ARBA00023125"/>
    </source>
</evidence>
<comment type="function">
    <text evidence="5">Sigma factors are initiation factors that promote the attachment of RNA polymerase to specific initiation sites and are then released.</text>
</comment>
<dbReference type="PANTHER" id="PTHR30385">
    <property type="entry name" value="SIGMA FACTOR F FLAGELLAR"/>
    <property type="match status" value="1"/>
</dbReference>
<dbReference type="SUPFAM" id="SSF88659">
    <property type="entry name" value="Sigma3 and sigma4 domains of RNA polymerase sigma factors"/>
    <property type="match status" value="2"/>
</dbReference>
<name>A0A9D1KBW7_9FIRM</name>
<dbReference type="GO" id="GO:0003677">
    <property type="term" value="F:DNA binding"/>
    <property type="evidence" value="ECO:0007669"/>
    <property type="project" value="UniProtKB-KW"/>
</dbReference>
<comment type="caution">
    <text evidence="8">The sequence shown here is derived from an EMBL/GenBank/DDBJ whole genome shotgun (WGS) entry which is preliminary data.</text>
</comment>
<dbReference type="AlphaFoldDB" id="A0A9D1KBW7"/>
<proteinExistence type="inferred from homology"/>
<evidence type="ECO:0000256" key="4">
    <source>
        <dbReference type="ARBA" id="ARBA00023163"/>
    </source>
</evidence>
<dbReference type="CDD" id="cd06171">
    <property type="entry name" value="Sigma70_r4"/>
    <property type="match status" value="1"/>
</dbReference>
<dbReference type="NCBIfam" id="TIGR02937">
    <property type="entry name" value="sigma70-ECF"/>
    <property type="match status" value="1"/>
</dbReference>
<evidence type="ECO:0000256" key="2">
    <source>
        <dbReference type="ARBA" id="ARBA00023082"/>
    </source>
</evidence>
<dbReference type="InterPro" id="IPR014284">
    <property type="entry name" value="RNA_pol_sigma-70_dom"/>
</dbReference>
<organism evidence="8 9">
    <name type="scientific">Candidatus Caccosoma faecigallinarum</name>
    <dbReference type="NCBI Taxonomy" id="2840720"/>
    <lineage>
        <taxon>Bacteria</taxon>
        <taxon>Bacillati</taxon>
        <taxon>Bacillota</taxon>
        <taxon>Bacillota incertae sedis</taxon>
        <taxon>Candidatus Caccosoma</taxon>
    </lineage>
</organism>
<dbReference type="InterPro" id="IPR000943">
    <property type="entry name" value="RNA_pol_sigma70"/>
</dbReference>
<dbReference type="SUPFAM" id="SSF88946">
    <property type="entry name" value="Sigma2 domain of RNA polymerase sigma factors"/>
    <property type="match status" value="1"/>
</dbReference>